<dbReference type="PIRSF" id="PIRSF000141">
    <property type="entry name" value="Anaerobic_G3P_dh"/>
    <property type="match status" value="1"/>
</dbReference>
<sequence>MQADVLVIGAGLAGLWSAIIHAQAGRKVSLLAKGHGTLPWSSGCLDLQPHQLPTNREHPYFTLQTVLEPTTQTWLKFTQAQDYRFVANLKQHYWLPTAIGTWRPTNAVPLTMLNAERSIISNYRVLVLGFRELRDFFPPLLAARLQQHGIAARGSYLTMPTSQRSRDFNSVNLARLCEQTSFRQALIKQIDQIRGDAQLLLFPAMLGISHTTSIINELQTALGCLVAEVPTLPTNVAGLRLQRMLMTELEQLNGRIQLNAEVIRGEFIDRRLVAVYSAAAAREQRHTAEHFILATGGIGGGGLRADYPNGLRETALNLPVQQPTERDQWFEANVHAQHQLFKAGIAVNQQLQPIDAQQQPIAENLQVVGAALAGCDPIRERWVEGLALASASHAFENRGFSG</sequence>
<dbReference type="HOGENOM" id="CLU_047793_1_0_0"/>
<dbReference type="BioCyc" id="HAUR316274:GHYA-3426-MONOMER"/>
<dbReference type="InterPro" id="IPR003953">
    <property type="entry name" value="FAD-dep_OxRdtase_2_FAD-bd"/>
</dbReference>
<dbReference type="AlphaFoldDB" id="A9B2W2"/>
<dbReference type="EC" id="1.1.5.3" evidence="5"/>
<dbReference type="STRING" id="316274.Haur_3389"/>
<dbReference type="NCBIfam" id="NF003726">
    <property type="entry name" value="PRK05329.2-5"/>
    <property type="match status" value="1"/>
</dbReference>
<evidence type="ECO:0000256" key="3">
    <source>
        <dbReference type="ARBA" id="ARBA00023002"/>
    </source>
</evidence>
<dbReference type="eggNOG" id="COG3075">
    <property type="taxonomic scope" value="Bacteria"/>
</dbReference>
<dbReference type="GO" id="GO:0009331">
    <property type="term" value="C:glycerol-3-phosphate dehydrogenase (FAD) complex"/>
    <property type="evidence" value="ECO:0007669"/>
    <property type="project" value="InterPro"/>
</dbReference>
<dbReference type="Gene3D" id="3.50.50.60">
    <property type="entry name" value="FAD/NAD(P)-binding domain"/>
    <property type="match status" value="1"/>
</dbReference>
<evidence type="ECO:0000259" key="4">
    <source>
        <dbReference type="Pfam" id="PF00890"/>
    </source>
</evidence>
<evidence type="ECO:0000256" key="1">
    <source>
        <dbReference type="ARBA" id="ARBA00022630"/>
    </source>
</evidence>
<keyword evidence="6" id="KW-1185">Reference proteome</keyword>
<dbReference type="InterPro" id="IPR036188">
    <property type="entry name" value="FAD/NAD-bd_sf"/>
</dbReference>
<dbReference type="InterPro" id="IPR009158">
    <property type="entry name" value="G3P_DH_GlpB_su"/>
</dbReference>
<evidence type="ECO:0000256" key="2">
    <source>
        <dbReference type="ARBA" id="ARBA00022643"/>
    </source>
</evidence>
<keyword evidence="3 5" id="KW-0560">Oxidoreductase</keyword>
<dbReference type="InParanoid" id="A9B2W2"/>
<dbReference type="NCBIfam" id="TIGR03378">
    <property type="entry name" value="glycerol3P_GlpB"/>
    <property type="match status" value="1"/>
</dbReference>
<dbReference type="Pfam" id="PF00890">
    <property type="entry name" value="FAD_binding_2"/>
    <property type="match status" value="1"/>
</dbReference>
<evidence type="ECO:0000313" key="6">
    <source>
        <dbReference type="Proteomes" id="UP000000787"/>
    </source>
</evidence>
<dbReference type="KEGG" id="hau:Haur_3389"/>
<dbReference type="GO" id="GO:0004368">
    <property type="term" value="F:glycerol-3-phosphate dehydrogenase (quinone) activity"/>
    <property type="evidence" value="ECO:0007669"/>
    <property type="project" value="UniProtKB-EC"/>
</dbReference>
<organism evidence="5 6">
    <name type="scientific">Herpetosiphon aurantiacus (strain ATCC 23779 / DSM 785 / 114-95)</name>
    <dbReference type="NCBI Taxonomy" id="316274"/>
    <lineage>
        <taxon>Bacteria</taxon>
        <taxon>Bacillati</taxon>
        <taxon>Chloroflexota</taxon>
        <taxon>Chloroflexia</taxon>
        <taxon>Herpetosiphonales</taxon>
        <taxon>Herpetosiphonaceae</taxon>
        <taxon>Herpetosiphon</taxon>
    </lineage>
</organism>
<proteinExistence type="predicted"/>
<feature type="domain" description="FAD-dependent oxidoreductase 2 FAD-binding" evidence="4">
    <location>
        <begin position="4"/>
        <end position="378"/>
    </location>
</feature>
<evidence type="ECO:0000313" key="5">
    <source>
        <dbReference type="EMBL" id="ABX06025.1"/>
    </source>
</evidence>
<keyword evidence="1" id="KW-0285">Flavoprotein</keyword>
<dbReference type="EMBL" id="CP000875">
    <property type="protein sequence ID" value="ABX06025.1"/>
    <property type="molecule type" value="Genomic_DNA"/>
</dbReference>
<protein>
    <submittedName>
        <fullName evidence="5">Glycerol-3-phosphate dehydrogenase</fullName>
        <ecNumber evidence="5">1.1.5.3</ecNumber>
    </submittedName>
</protein>
<dbReference type="Proteomes" id="UP000000787">
    <property type="component" value="Chromosome"/>
</dbReference>
<accession>A9B2W2</accession>
<gene>
    <name evidence="5" type="ordered locus">Haur_3389</name>
</gene>
<name>A9B2W2_HERA2</name>
<dbReference type="SUPFAM" id="SSF51905">
    <property type="entry name" value="FAD/NAD(P)-binding domain"/>
    <property type="match status" value="1"/>
</dbReference>
<keyword evidence="2" id="KW-0288">FMN</keyword>
<reference evidence="5 6" key="1">
    <citation type="journal article" date="2011" name="Stand. Genomic Sci.">
        <title>Complete genome sequence of the filamentous gliding predatory bacterium Herpetosiphon aurantiacus type strain (114-95(T)).</title>
        <authorList>
            <person name="Kiss H."/>
            <person name="Nett M."/>
            <person name="Domin N."/>
            <person name="Martin K."/>
            <person name="Maresca J.A."/>
            <person name="Copeland A."/>
            <person name="Lapidus A."/>
            <person name="Lucas S."/>
            <person name="Berry K.W."/>
            <person name="Glavina Del Rio T."/>
            <person name="Dalin E."/>
            <person name="Tice H."/>
            <person name="Pitluck S."/>
            <person name="Richardson P."/>
            <person name="Bruce D."/>
            <person name="Goodwin L."/>
            <person name="Han C."/>
            <person name="Detter J.C."/>
            <person name="Schmutz J."/>
            <person name="Brettin T."/>
            <person name="Land M."/>
            <person name="Hauser L."/>
            <person name="Kyrpides N.C."/>
            <person name="Ivanova N."/>
            <person name="Goker M."/>
            <person name="Woyke T."/>
            <person name="Klenk H.P."/>
            <person name="Bryant D.A."/>
        </authorList>
    </citation>
    <scope>NUCLEOTIDE SEQUENCE [LARGE SCALE GENOMIC DNA]</scope>
    <source>
        <strain evidence="6">ATCC 23779 / DSM 785 / 114-95</strain>
    </source>
</reference>